<gene>
    <name evidence="1" type="ORF">PF006_g10120</name>
</gene>
<evidence type="ECO:0000313" key="1">
    <source>
        <dbReference type="EMBL" id="KAE9144988.1"/>
    </source>
</evidence>
<protein>
    <submittedName>
        <fullName evidence="1">Uncharacterized protein</fullName>
    </submittedName>
</protein>
<comment type="caution">
    <text evidence="1">The sequence shown here is derived from an EMBL/GenBank/DDBJ whole genome shotgun (WGS) entry which is preliminary data.</text>
</comment>
<reference evidence="1 2" key="1">
    <citation type="submission" date="2018-08" db="EMBL/GenBank/DDBJ databases">
        <title>Genomic investigation of the strawberry pathogen Phytophthora fragariae indicates pathogenicity is determined by transcriptional variation in three key races.</title>
        <authorList>
            <person name="Adams T.M."/>
            <person name="Armitage A.D."/>
            <person name="Sobczyk M.K."/>
            <person name="Bates H.J."/>
            <person name="Dunwell J.M."/>
            <person name="Nellist C.F."/>
            <person name="Harrison R.J."/>
        </authorList>
    </citation>
    <scope>NUCLEOTIDE SEQUENCE [LARGE SCALE GENOMIC DNA]</scope>
    <source>
        <strain evidence="1 2">NOV-5</strain>
    </source>
</reference>
<accession>A0A6A3U1J0</accession>
<dbReference type="AlphaFoldDB" id="A0A6A3U1J0"/>
<name>A0A6A3U1J0_9STRA</name>
<sequence>MAVVLSALVWARRRLCRRRSLVGLADSAVGLSPELGAIAPPWSITVLVATPLPVTLLQLPVAVEDVEKPLISFLPGC</sequence>
<dbReference type="Proteomes" id="UP000440732">
    <property type="component" value="Unassembled WGS sequence"/>
</dbReference>
<organism evidence="1 2">
    <name type="scientific">Phytophthora fragariae</name>
    <dbReference type="NCBI Taxonomy" id="53985"/>
    <lineage>
        <taxon>Eukaryota</taxon>
        <taxon>Sar</taxon>
        <taxon>Stramenopiles</taxon>
        <taxon>Oomycota</taxon>
        <taxon>Peronosporomycetes</taxon>
        <taxon>Peronosporales</taxon>
        <taxon>Peronosporaceae</taxon>
        <taxon>Phytophthora</taxon>
    </lineage>
</organism>
<proteinExistence type="predicted"/>
<evidence type="ECO:0000313" key="2">
    <source>
        <dbReference type="Proteomes" id="UP000440732"/>
    </source>
</evidence>
<dbReference type="EMBL" id="QXGA01000500">
    <property type="protein sequence ID" value="KAE9144988.1"/>
    <property type="molecule type" value="Genomic_DNA"/>
</dbReference>